<dbReference type="SMART" id="SM00965">
    <property type="entry name" value="STN"/>
    <property type="match status" value="1"/>
</dbReference>
<protein>
    <submittedName>
        <fullName evidence="14">Hemin receptor</fullName>
    </submittedName>
</protein>
<evidence type="ECO:0000256" key="3">
    <source>
        <dbReference type="ARBA" id="ARBA00022452"/>
    </source>
</evidence>
<sequence length="974" mass="106821">MLESSRPGRLPRPSRLCIALLAAGLAVASAPSALSQSPASGHAAVQRFDIPAQPLDEALRTYMRQSGVQVVYPAALAQGVTSRAITGSLSANDALSRLLQGSGLVARRVSADAVTLEAGTPAQADAGVIVTDTLSVAGDQRGGGASASDAQRVLDTYRSTGSTAFITRQTLERFRGTSVGDIVKGVAGVTAGDPRVGNALDLNIRGIQGQSRIPVIIDGGQSTMDTYRGYAGQSQRTYLDPDLISSISITKGPSLQANASGGIGGVVEMETLKAQDILREGRDVGFRVRTGVSSGSANNLPAYDGVPRTDNHATGNQFFNIAGAGHWDRFDLVAAYAKRDVGNYFAGRRGYEEFPQTRRTLAPLNPPNTEVFNSSSKSESVLLKGTWRIDDAQTLEAGYRHYEGDQGEIMASQIIRVDRDRVPQWALGNVDMDAYNVRYRFKPDNPLIDFKTNAYYTHSDSLMYNGLTGITPWFYDRRTQWYDAPTFNTDPSYKEAYRSELTQNRFGLDASNTSLLDTGAGLFTLNYGVSYSDEDVKPGPHSPRMFDDLINNRFLRNAARKEYSGVFSAKFEPNEHWEFMLGGRYNSVSVHDRNQLATVTATGVDGKYRYTDLLVGNPAKPSWRDKRIALVNWYPDANGNFTNASLLASPYKHGTVADLTGWNYYDAGKVQDLVVPTAWSWSDPIRRRDNAFMPSASVTYRFDEDTMVYVKYSEGVKLPSLFETTLGLFTAAKPTGELKPERAKTFEVGASIVRSDLFFAGDQAAFKLAYFNTRINDLITRDYTSISAGLIRNADKFKVSGMEFQSTYDTGTVLADLSAHYYFQAKTCAPDIAAGLRADAVKWGDKEAMATPDCVDGGFEGSYTNTQNPPKFNLNATLGARLFDQRPTFGVRAVHNSGPISTLDKSWNKGLSAIQQLYQAETIYDLFPSYRVNDQFNVDFNVDNVRNQYYLDPLALGVMSAPGRALRLALTYRY</sequence>
<dbReference type="PANTHER" id="PTHR30442:SF0">
    <property type="entry name" value="FE(3+) DICITRATE TRANSPORT PROTEIN FECA"/>
    <property type="match status" value="1"/>
</dbReference>
<evidence type="ECO:0000313" key="15">
    <source>
        <dbReference type="Proteomes" id="UP000487117"/>
    </source>
</evidence>
<keyword evidence="12" id="KW-0732">Signal</keyword>
<dbReference type="Pfam" id="PF07715">
    <property type="entry name" value="Plug"/>
    <property type="match status" value="1"/>
</dbReference>
<name>A0A7V8FFS2_STEMA</name>
<keyword evidence="9 10" id="KW-0998">Cell outer membrane</keyword>
<evidence type="ECO:0000256" key="7">
    <source>
        <dbReference type="ARBA" id="ARBA00023077"/>
    </source>
</evidence>
<evidence type="ECO:0000313" key="14">
    <source>
        <dbReference type="EMBL" id="KAF1014669.1"/>
    </source>
</evidence>
<evidence type="ECO:0000256" key="9">
    <source>
        <dbReference type="ARBA" id="ARBA00023237"/>
    </source>
</evidence>
<feature type="chain" id="PRO_5030941932" evidence="12">
    <location>
        <begin position="29"/>
        <end position="974"/>
    </location>
</feature>
<keyword evidence="2 10" id="KW-0813">Transport</keyword>
<dbReference type="PANTHER" id="PTHR30442">
    <property type="entry name" value="IRON III DICITRATE TRANSPORT PROTEIN FECA"/>
    <property type="match status" value="1"/>
</dbReference>
<dbReference type="InterPro" id="IPR037066">
    <property type="entry name" value="Plug_dom_sf"/>
</dbReference>
<evidence type="ECO:0000256" key="10">
    <source>
        <dbReference type="PROSITE-ProRule" id="PRU01360"/>
    </source>
</evidence>
<evidence type="ECO:0000256" key="2">
    <source>
        <dbReference type="ARBA" id="ARBA00022448"/>
    </source>
</evidence>
<dbReference type="AlphaFoldDB" id="A0A7V8FFS2"/>
<feature type="domain" description="Secretin/TonB short N-terminal" evidence="13">
    <location>
        <begin position="68"/>
        <end position="119"/>
    </location>
</feature>
<organism evidence="14 15">
    <name type="scientific">Stenotrophomonas maltophilia</name>
    <name type="common">Pseudomonas maltophilia</name>
    <name type="synonym">Xanthomonas maltophilia</name>
    <dbReference type="NCBI Taxonomy" id="40324"/>
    <lineage>
        <taxon>Bacteria</taxon>
        <taxon>Pseudomonadati</taxon>
        <taxon>Pseudomonadota</taxon>
        <taxon>Gammaproteobacteria</taxon>
        <taxon>Lysobacterales</taxon>
        <taxon>Lysobacteraceae</taxon>
        <taxon>Stenotrophomonas</taxon>
        <taxon>Stenotrophomonas maltophilia group</taxon>
    </lineage>
</organism>
<dbReference type="InterPro" id="IPR000531">
    <property type="entry name" value="Beta-barrel_TonB"/>
</dbReference>
<comment type="caution">
    <text evidence="14">The sequence shown here is derived from an EMBL/GenBank/DDBJ whole genome shotgun (WGS) entry which is preliminary data.</text>
</comment>
<dbReference type="GO" id="GO:0033214">
    <property type="term" value="P:siderophore-iron import into cell"/>
    <property type="evidence" value="ECO:0007669"/>
    <property type="project" value="TreeGrafter"/>
</dbReference>
<dbReference type="Pfam" id="PF07660">
    <property type="entry name" value="STN"/>
    <property type="match status" value="1"/>
</dbReference>
<evidence type="ECO:0000256" key="6">
    <source>
        <dbReference type="ARBA" id="ARBA00023004"/>
    </source>
</evidence>
<dbReference type="InterPro" id="IPR036942">
    <property type="entry name" value="Beta-barrel_TonB_sf"/>
</dbReference>
<keyword evidence="14" id="KW-0675">Receptor</keyword>
<keyword evidence="4" id="KW-0406">Ion transport</keyword>
<evidence type="ECO:0000259" key="13">
    <source>
        <dbReference type="SMART" id="SM00965"/>
    </source>
</evidence>
<dbReference type="PROSITE" id="PS52016">
    <property type="entry name" value="TONB_DEPENDENT_REC_3"/>
    <property type="match status" value="1"/>
</dbReference>
<accession>A0A7V8FFS2</accession>
<comment type="similarity">
    <text evidence="10 11">Belongs to the TonB-dependent receptor family.</text>
</comment>
<keyword evidence="8 10" id="KW-0472">Membrane</keyword>
<evidence type="ECO:0000256" key="12">
    <source>
        <dbReference type="SAM" id="SignalP"/>
    </source>
</evidence>
<feature type="signal peptide" evidence="12">
    <location>
        <begin position="1"/>
        <end position="28"/>
    </location>
</feature>
<evidence type="ECO:0000256" key="1">
    <source>
        <dbReference type="ARBA" id="ARBA00004571"/>
    </source>
</evidence>
<evidence type="ECO:0000256" key="11">
    <source>
        <dbReference type="RuleBase" id="RU003357"/>
    </source>
</evidence>
<dbReference type="Gene3D" id="3.55.50.30">
    <property type="match status" value="1"/>
</dbReference>
<reference evidence="15" key="1">
    <citation type="journal article" date="2020" name="MBio">
        <title>Horizontal gene transfer to a defensive symbiont with a reduced genome amongst a multipartite beetle microbiome.</title>
        <authorList>
            <person name="Waterworth S.C."/>
            <person name="Florez L.V."/>
            <person name="Rees E.R."/>
            <person name="Hertweck C."/>
            <person name="Kaltenpoth M."/>
            <person name="Kwan J.C."/>
        </authorList>
    </citation>
    <scope>NUCLEOTIDE SEQUENCE [LARGE SCALE GENOMIC DNA]</scope>
</reference>
<keyword evidence="5 10" id="KW-0812">Transmembrane</keyword>
<dbReference type="EMBL" id="WNDS01000003">
    <property type="protein sequence ID" value="KAF1014669.1"/>
    <property type="molecule type" value="Genomic_DNA"/>
</dbReference>
<evidence type="ECO:0000256" key="4">
    <source>
        <dbReference type="ARBA" id="ARBA00022496"/>
    </source>
</evidence>
<dbReference type="GO" id="GO:0009279">
    <property type="term" value="C:cell outer membrane"/>
    <property type="evidence" value="ECO:0007669"/>
    <property type="project" value="UniProtKB-SubCell"/>
</dbReference>
<dbReference type="Gene3D" id="2.40.170.20">
    <property type="entry name" value="TonB-dependent receptor, beta-barrel domain"/>
    <property type="match status" value="1"/>
</dbReference>
<keyword evidence="3 10" id="KW-1134">Transmembrane beta strand</keyword>
<proteinExistence type="inferred from homology"/>
<dbReference type="InterPro" id="IPR011662">
    <property type="entry name" value="Secretin/TonB_short_N"/>
</dbReference>
<keyword evidence="4" id="KW-0410">Iron transport</keyword>
<evidence type="ECO:0000256" key="8">
    <source>
        <dbReference type="ARBA" id="ARBA00023136"/>
    </source>
</evidence>
<gene>
    <name evidence="14" type="primary">hemR_1</name>
    <name evidence="14" type="ORF">GAK31_02156</name>
</gene>
<keyword evidence="7 11" id="KW-0798">TonB box</keyword>
<keyword evidence="6" id="KW-0408">Iron</keyword>
<dbReference type="Pfam" id="PF00593">
    <property type="entry name" value="TonB_dep_Rec_b-barrel"/>
    <property type="match status" value="1"/>
</dbReference>
<dbReference type="InterPro" id="IPR012910">
    <property type="entry name" value="Plug_dom"/>
</dbReference>
<dbReference type="SUPFAM" id="SSF56935">
    <property type="entry name" value="Porins"/>
    <property type="match status" value="1"/>
</dbReference>
<evidence type="ECO:0000256" key="5">
    <source>
        <dbReference type="ARBA" id="ARBA00022692"/>
    </source>
</evidence>
<dbReference type="Proteomes" id="UP000487117">
    <property type="component" value="Unassembled WGS sequence"/>
</dbReference>
<comment type="subcellular location">
    <subcellularLocation>
        <location evidence="1 10">Cell outer membrane</location>
        <topology evidence="1 10">Multi-pass membrane protein</topology>
    </subcellularLocation>
</comment>
<dbReference type="InterPro" id="IPR039426">
    <property type="entry name" value="TonB-dep_rcpt-like"/>
</dbReference>
<dbReference type="Gene3D" id="2.170.130.10">
    <property type="entry name" value="TonB-dependent receptor, plug domain"/>
    <property type="match status" value="1"/>
</dbReference>